<comment type="caution">
    <text evidence="3">The sequence shown here is derived from an EMBL/GenBank/DDBJ whole genome shotgun (WGS) entry which is preliminary data.</text>
</comment>
<feature type="region of interest" description="Disordered" evidence="1">
    <location>
        <begin position="79"/>
        <end position="105"/>
    </location>
</feature>
<accession>A0A6A4L8T2</accession>
<evidence type="ECO:0000313" key="3">
    <source>
        <dbReference type="EMBL" id="KAE9451008.1"/>
    </source>
</evidence>
<reference evidence="3 4" key="1">
    <citation type="journal article" date="2019" name="Genome Biol. Evol.">
        <title>The Rhododendron genome and chromosomal organization provide insight into shared whole-genome duplications across the heath family (Ericaceae).</title>
        <authorList>
            <person name="Soza V.L."/>
            <person name="Lindsley D."/>
            <person name="Waalkes A."/>
            <person name="Ramage E."/>
            <person name="Patwardhan R.P."/>
            <person name="Burton J.N."/>
            <person name="Adey A."/>
            <person name="Kumar A."/>
            <person name="Qiu R."/>
            <person name="Shendure J."/>
            <person name="Hall B."/>
        </authorList>
    </citation>
    <scope>NUCLEOTIDE SEQUENCE [LARGE SCALE GENOMIC DNA]</scope>
    <source>
        <strain evidence="3">RSF 1966-606</strain>
    </source>
</reference>
<keyword evidence="2" id="KW-1133">Transmembrane helix</keyword>
<sequence length="285" mass="31305">MITDFEVLQNPTLFSRVFPLSGVFSLSGTGEFLKLYSFWQWGALILALVATFTALITTIRLSFVRFVKSLDSSVPPIEQFLDDSDSDPDSVDSPSTASSDDEGYSRSTSFCWSDKQIDEDFSVAGSSPRLRRLRSCVNGFSWSDFAKGKSVVKLWDSLGLEFDFEDDSSESGVSIWDSSTSSPAVFFSAGTSSGNNNDVLLSAYDARIGGEKPAICAEWPRRRRGKAVVFEGGVEKVYVRDDVTGEVTVGDLRKIRSPLEDATESDGDTWWDADAVIGSDELVNY</sequence>
<proteinExistence type="predicted"/>
<evidence type="ECO:0000256" key="2">
    <source>
        <dbReference type="SAM" id="Phobius"/>
    </source>
</evidence>
<evidence type="ECO:0000256" key="1">
    <source>
        <dbReference type="SAM" id="MobiDB-lite"/>
    </source>
</evidence>
<dbReference type="EMBL" id="QEFC01002731">
    <property type="protein sequence ID" value="KAE9451008.1"/>
    <property type="molecule type" value="Genomic_DNA"/>
</dbReference>
<protein>
    <submittedName>
        <fullName evidence="3">Uncharacterized protein</fullName>
    </submittedName>
</protein>
<dbReference type="PANTHER" id="PTHR36715:SF1">
    <property type="entry name" value="PROTEIN, PUTATIVE-RELATED"/>
    <property type="match status" value="1"/>
</dbReference>
<dbReference type="PANTHER" id="PTHR36715">
    <property type="entry name" value="BNAANNG41370D PROTEIN"/>
    <property type="match status" value="1"/>
</dbReference>
<feature type="transmembrane region" description="Helical" evidence="2">
    <location>
        <begin position="38"/>
        <end position="59"/>
    </location>
</feature>
<keyword evidence="2" id="KW-0472">Membrane</keyword>
<name>A0A6A4L8T2_9ERIC</name>
<keyword evidence="2" id="KW-0812">Transmembrane</keyword>
<organism evidence="3 4">
    <name type="scientific">Rhododendron williamsianum</name>
    <dbReference type="NCBI Taxonomy" id="262921"/>
    <lineage>
        <taxon>Eukaryota</taxon>
        <taxon>Viridiplantae</taxon>
        <taxon>Streptophyta</taxon>
        <taxon>Embryophyta</taxon>
        <taxon>Tracheophyta</taxon>
        <taxon>Spermatophyta</taxon>
        <taxon>Magnoliopsida</taxon>
        <taxon>eudicotyledons</taxon>
        <taxon>Gunneridae</taxon>
        <taxon>Pentapetalae</taxon>
        <taxon>asterids</taxon>
        <taxon>Ericales</taxon>
        <taxon>Ericaceae</taxon>
        <taxon>Ericoideae</taxon>
        <taxon>Rhodoreae</taxon>
        <taxon>Rhododendron</taxon>
    </lineage>
</organism>
<gene>
    <name evidence="3" type="ORF">C3L33_17090</name>
</gene>
<dbReference type="AlphaFoldDB" id="A0A6A4L8T2"/>
<dbReference type="Proteomes" id="UP000428333">
    <property type="component" value="Linkage Group LG10"/>
</dbReference>
<feature type="non-terminal residue" evidence="3">
    <location>
        <position position="1"/>
    </location>
</feature>
<dbReference type="OrthoDB" id="1662399at2759"/>
<feature type="compositionally biased region" description="Acidic residues" evidence="1">
    <location>
        <begin position="80"/>
        <end position="90"/>
    </location>
</feature>
<evidence type="ECO:0000313" key="4">
    <source>
        <dbReference type="Proteomes" id="UP000428333"/>
    </source>
</evidence>
<keyword evidence="4" id="KW-1185">Reference proteome</keyword>